<reference evidence="2" key="1">
    <citation type="submission" date="2019-10" db="EMBL/GenBank/DDBJ databases">
        <authorList>
            <consortium name="DOE Joint Genome Institute"/>
            <person name="Kuo A."/>
            <person name="Miyauchi S."/>
            <person name="Kiss E."/>
            <person name="Drula E."/>
            <person name="Kohler A."/>
            <person name="Sanchez-Garcia M."/>
            <person name="Andreopoulos B."/>
            <person name="Barry K.W."/>
            <person name="Bonito G."/>
            <person name="Buee M."/>
            <person name="Carver A."/>
            <person name="Chen C."/>
            <person name="Cichocki N."/>
            <person name="Clum A."/>
            <person name="Culley D."/>
            <person name="Crous P.W."/>
            <person name="Fauchery L."/>
            <person name="Girlanda M."/>
            <person name="Hayes R."/>
            <person name="Keri Z."/>
            <person name="LaButti K."/>
            <person name="Lipzen A."/>
            <person name="Lombard V."/>
            <person name="Magnuson J."/>
            <person name="Maillard F."/>
            <person name="Morin E."/>
            <person name="Murat C."/>
            <person name="Nolan M."/>
            <person name="Ohm R."/>
            <person name="Pangilinan J."/>
            <person name="Pereira M."/>
            <person name="Perotto S."/>
            <person name="Peter M."/>
            <person name="Riley R."/>
            <person name="Sitrit Y."/>
            <person name="Stielow B."/>
            <person name="Szollosi G."/>
            <person name="Zifcakova L."/>
            <person name="Stursova M."/>
            <person name="Spatafora J.W."/>
            <person name="Tedersoo L."/>
            <person name="Vaario L.-M."/>
            <person name="Yamada A."/>
            <person name="Yan M."/>
            <person name="Wang P."/>
            <person name="Xu J."/>
            <person name="Bruns T."/>
            <person name="Baldrian P."/>
            <person name="Vilgalys R."/>
            <person name="Henrissat B."/>
            <person name="Grigoriev I.V."/>
            <person name="Hibbett D."/>
            <person name="Nagy L.G."/>
            <person name="Martin F.M."/>
        </authorList>
    </citation>
    <scope>NUCLEOTIDE SEQUENCE</scope>
    <source>
        <strain evidence="2">BED1</strain>
    </source>
</reference>
<dbReference type="Proteomes" id="UP001194468">
    <property type="component" value="Unassembled WGS sequence"/>
</dbReference>
<evidence type="ECO:0000313" key="2">
    <source>
        <dbReference type="EMBL" id="KAF8436482.1"/>
    </source>
</evidence>
<proteinExistence type="predicted"/>
<accession>A0AAD4BP39</accession>
<evidence type="ECO:0000256" key="1">
    <source>
        <dbReference type="SAM" id="Phobius"/>
    </source>
</evidence>
<evidence type="ECO:0000313" key="3">
    <source>
        <dbReference type="Proteomes" id="UP001194468"/>
    </source>
</evidence>
<reference evidence="2" key="2">
    <citation type="journal article" date="2020" name="Nat. Commun.">
        <title>Large-scale genome sequencing of mycorrhizal fungi provides insights into the early evolution of symbiotic traits.</title>
        <authorList>
            <person name="Miyauchi S."/>
            <person name="Kiss E."/>
            <person name="Kuo A."/>
            <person name="Drula E."/>
            <person name="Kohler A."/>
            <person name="Sanchez-Garcia M."/>
            <person name="Morin E."/>
            <person name="Andreopoulos B."/>
            <person name="Barry K.W."/>
            <person name="Bonito G."/>
            <person name="Buee M."/>
            <person name="Carver A."/>
            <person name="Chen C."/>
            <person name="Cichocki N."/>
            <person name="Clum A."/>
            <person name="Culley D."/>
            <person name="Crous P.W."/>
            <person name="Fauchery L."/>
            <person name="Girlanda M."/>
            <person name="Hayes R.D."/>
            <person name="Keri Z."/>
            <person name="LaButti K."/>
            <person name="Lipzen A."/>
            <person name="Lombard V."/>
            <person name="Magnuson J."/>
            <person name="Maillard F."/>
            <person name="Murat C."/>
            <person name="Nolan M."/>
            <person name="Ohm R.A."/>
            <person name="Pangilinan J."/>
            <person name="Pereira M.F."/>
            <person name="Perotto S."/>
            <person name="Peter M."/>
            <person name="Pfister S."/>
            <person name="Riley R."/>
            <person name="Sitrit Y."/>
            <person name="Stielow J.B."/>
            <person name="Szollosi G."/>
            <person name="Zifcakova L."/>
            <person name="Stursova M."/>
            <person name="Spatafora J.W."/>
            <person name="Tedersoo L."/>
            <person name="Vaario L.M."/>
            <person name="Yamada A."/>
            <person name="Yan M."/>
            <person name="Wang P."/>
            <person name="Xu J."/>
            <person name="Bruns T."/>
            <person name="Baldrian P."/>
            <person name="Vilgalys R."/>
            <person name="Dunand C."/>
            <person name="Henrissat B."/>
            <person name="Grigoriev I.V."/>
            <person name="Hibbett D."/>
            <person name="Nagy L.G."/>
            <person name="Martin F.M."/>
        </authorList>
    </citation>
    <scope>NUCLEOTIDE SEQUENCE</scope>
    <source>
        <strain evidence="2">BED1</strain>
    </source>
</reference>
<organism evidence="2 3">
    <name type="scientific">Boletus edulis BED1</name>
    <dbReference type="NCBI Taxonomy" id="1328754"/>
    <lineage>
        <taxon>Eukaryota</taxon>
        <taxon>Fungi</taxon>
        <taxon>Dikarya</taxon>
        <taxon>Basidiomycota</taxon>
        <taxon>Agaricomycotina</taxon>
        <taxon>Agaricomycetes</taxon>
        <taxon>Agaricomycetidae</taxon>
        <taxon>Boletales</taxon>
        <taxon>Boletineae</taxon>
        <taxon>Boletaceae</taxon>
        <taxon>Boletoideae</taxon>
        <taxon>Boletus</taxon>
    </lineage>
</organism>
<protein>
    <submittedName>
        <fullName evidence="2">Uncharacterized protein</fullName>
    </submittedName>
</protein>
<keyword evidence="1" id="KW-1133">Transmembrane helix</keyword>
<dbReference type="EMBL" id="WHUW01000021">
    <property type="protein sequence ID" value="KAF8436482.1"/>
    <property type="molecule type" value="Genomic_DNA"/>
</dbReference>
<keyword evidence="1" id="KW-0812">Transmembrane</keyword>
<keyword evidence="1" id="KW-0472">Membrane</keyword>
<feature type="transmembrane region" description="Helical" evidence="1">
    <location>
        <begin position="6"/>
        <end position="24"/>
    </location>
</feature>
<sequence length="59" mass="6822">MLHGILLNACICSWCFSPHIPLFLYWPRFATGDRQILFVTGPLAYITWLVYPFKNGSEC</sequence>
<keyword evidence="3" id="KW-1185">Reference proteome</keyword>
<dbReference type="AlphaFoldDB" id="A0AAD4BP39"/>
<name>A0AAD4BP39_BOLED</name>
<gene>
    <name evidence="2" type="ORF">L210DRAFT_3548108</name>
</gene>
<comment type="caution">
    <text evidence="2">The sequence shown here is derived from an EMBL/GenBank/DDBJ whole genome shotgun (WGS) entry which is preliminary data.</text>
</comment>